<protein>
    <submittedName>
        <fullName evidence="2">Uncharacterized protein</fullName>
    </submittedName>
</protein>
<accession>A0ABQ7M614</accession>
<keyword evidence="3" id="KW-1185">Reference proteome</keyword>
<name>A0ABQ7M614_BRACM</name>
<organism evidence="2 3">
    <name type="scientific">Brassica rapa subsp. trilocularis</name>
    <dbReference type="NCBI Taxonomy" id="1813537"/>
    <lineage>
        <taxon>Eukaryota</taxon>
        <taxon>Viridiplantae</taxon>
        <taxon>Streptophyta</taxon>
        <taxon>Embryophyta</taxon>
        <taxon>Tracheophyta</taxon>
        <taxon>Spermatophyta</taxon>
        <taxon>Magnoliopsida</taxon>
        <taxon>eudicotyledons</taxon>
        <taxon>Gunneridae</taxon>
        <taxon>Pentapetalae</taxon>
        <taxon>rosids</taxon>
        <taxon>malvids</taxon>
        <taxon>Brassicales</taxon>
        <taxon>Brassicaceae</taxon>
        <taxon>Brassiceae</taxon>
        <taxon>Brassica</taxon>
    </lineage>
</organism>
<proteinExistence type="predicted"/>
<dbReference type="Proteomes" id="UP000823674">
    <property type="component" value="Chromosome A06"/>
</dbReference>
<evidence type="ECO:0000256" key="1">
    <source>
        <dbReference type="SAM" id="MobiDB-lite"/>
    </source>
</evidence>
<comment type="caution">
    <text evidence="2">The sequence shown here is derived from an EMBL/GenBank/DDBJ whole genome shotgun (WGS) entry which is preliminary data.</text>
</comment>
<gene>
    <name evidence="2" type="primary">A06g508000.1_BraROA</name>
    <name evidence="2" type="ORF">IGI04_024195</name>
</gene>
<reference evidence="2 3" key="1">
    <citation type="submission" date="2021-03" db="EMBL/GenBank/DDBJ databases">
        <authorList>
            <person name="King G.J."/>
            <person name="Bancroft I."/>
            <person name="Baten A."/>
            <person name="Bloomfield J."/>
            <person name="Borpatragohain P."/>
            <person name="He Z."/>
            <person name="Irish N."/>
            <person name="Irwin J."/>
            <person name="Liu K."/>
            <person name="Mauleon R.P."/>
            <person name="Moore J."/>
            <person name="Morris R."/>
            <person name="Ostergaard L."/>
            <person name="Wang B."/>
            <person name="Wells R."/>
        </authorList>
    </citation>
    <scope>NUCLEOTIDE SEQUENCE [LARGE SCALE GENOMIC DNA]</scope>
    <source>
        <strain evidence="2">R-o-18</strain>
        <tissue evidence="2">Leaf</tissue>
    </source>
</reference>
<sequence length="104" mass="12151">MDQNEIRESLEEEVSELNFPRSPRDSRPRAAAVAGIRFTSFYNLNSKSLYENDKRERHPHSLGHLGCHSDSTQRCSNWRDNRWKHHSVNHCSNNEHFPPCGECC</sequence>
<evidence type="ECO:0000313" key="2">
    <source>
        <dbReference type="EMBL" id="KAG5394232.1"/>
    </source>
</evidence>
<dbReference type="EMBL" id="JADBGQ010000006">
    <property type="protein sequence ID" value="KAG5394232.1"/>
    <property type="molecule type" value="Genomic_DNA"/>
</dbReference>
<feature type="region of interest" description="Disordered" evidence="1">
    <location>
        <begin position="1"/>
        <end position="26"/>
    </location>
</feature>
<evidence type="ECO:0000313" key="3">
    <source>
        <dbReference type="Proteomes" id="UP000823674"/>
    </source>
</evidence>